<evidence type="ECO:0000313" key="3">
    <source>
        <dbReference type="Proteomes" id="UP000799440"/>
    </source>
</evidence>
<feature type="compositionally biased region" description="Polar residues" evidence="1">
    <location>
        <begin position="273"/>
        <end position="287"/>
    </location>
</feature>
<feature type="compositionally biased region" description="Basic and acidic residues" evidence="1">
    <location>
        <begin position="143"/>
        <end position="172"/>
    </location>
</feature>
<feature type="compositionally biased region" description="Basic residues" evidence="1">
    <location>
        <begin position="24"/>
        <end position="37"/>
    </location>
</feature>
<dbReference type="Proteomes" id="UP000799440">
    <property type="component" value="Unassembled WGS sequence"/>
</dbReference>
<feature type="compositionally biased region" description="Polar residues" evidence="1">
    <location>
        <begin position="226"/>
        <end position="236"/>
    </location>
</feature>
<dbReference type="Gene3D" id="1.10.287.1490">
    <property type="match status" value="1"/>
</dbReference>
<feature type="region of interest" description="Disordered" evidence="1">
    <location>
        <begin position="265"/>
        <end position="367"/>
    </location>
</feature>
<evidence type="ECO:0000313" key="2">
    <source>
        <dbReference type="EMBL" id="KAF2748733.1"/>
    </source>
</evidence>
<feature type="region of interest" description="Disordered" evidence="1">
    <location>
        <begin position="1"/>
        <end position="172"/>
    </location>
</feature>
<evidence type="ECO:0000256" key="1">
    <source>
        <dbReference type="SAM" id="MobiDB-lite"/>
    </source>
</evidence>
<dbReference type="OrthoDB" id="5413982at2759"/>
<feature type="compositionally biased region" description="Polar residues" evidence="1">
    <location>
        <begin position="514"/>
        <end position="525"/>
    </location>
</feature>
<sequence length="587" mass="65498">MTEEDKEKAEKVAAARKKYEQLKKQKAKKGGASKKKGDKTDKTDKTPASAEQPEASTAGGEKPEDKPTDPTPPEPADATVAPAAVDDDEPSELPKSAAKSHGRKPSVAVESRLRSESFYRSSDPKSPASPPPMAMGGGVSGDIYREQAHRIEELEKENKRLAGEVEEAERRWQRGEEELEELRAEKGDVAVVVEKGKEAEKLTEVESLKRQLSQLQAQKTKDSRRTPATSPNQSASIDDLNAQVASKCATIESLELELSNLNKQLADSESKNNDLQTQLTSLESALQNAKDEATSAKTELADLKENLKQASSAEAKSGDSEQTDAAATEIAELKASLSAHKHTLTQLHRDNDARHKSREQEHTKLERETAELRTRIAGLSNENARLREAEQRRRKVDLSNIEDGSVQELLDEEREKLMTRVRELEEENFELKRGVWRDKRMAMQPSIDDEHGQHGPYASARAEFQDVDLTGNTPGRQTAIRQGSSFQDVIKSGISAFTGQARRTPEPTHRAPGQTRSSMEFRNRQPSLTSLDDELEFDEEAFRKAQEEEMKRRIERVREVKRGLRNWEGWRVDLVDVRAGLGGVFEV</sequence>
<evidence type="ECO:0008006" key="4">
    <source>
        <dbReference type="Google" id="ProtNLM"/>
    </source>
</evidence>
<feature type="region of interest" description="Disordered" evidence="1">
    <location>
        <begin position="206"/>
        <end position="239"/>
    </location>
</feature>
<dbReference type="PANTHER" id="PTHR23159:SF31">
    <property type="entry name" value="CENTROSOME-ASSOCIATED PROTEIN CEP250 ISOFORM X1"/>
    <property type="match status" value="1"/>
</dbReference>
<feature type="compositionally biased region" description="Basic and acidic residues" evidence="1">
    <location>
        <begin position="347"/>
        <end position="367"/>
    </location>
</feature>
<dbReference type="EMBL" id="MU006568">
    <property type="protein sequence ID" value="KAF2748733.1"/>
    <property type="molecule type" value="Genomic_DNA"/>
</dbReference>
<name>A0A6A6VET1_9PLEO</name>
<proteinExistence type="predicted"/>
<protein>
    <recommendedName>
        <fullName evidence="4">M protein repeat protein</fullName>
    </recommendedName>
</protein>
<organism evidence="2 3">
    <name type="scientific">Sporormia fimetaria CBS 119925</name>
    <dbReference type="NCBI Taxonomy" id="1340428"/>
    <lineage>
        <taxon>Eukaryota</taxon>
        <taxon>Fungi</taxon>
        <taxon>Dikarya</taxon>
        <taxon>Ascomycota</taxon>
        <taxon>Pezizomycotina</taxon>
        <taxon>Dothideomycetes</taxon>
        <taxon>Pleosporomycetidae</taxon>
        <taxon>Pleosporales</taxon>
        <taxon>Sporormiaceae</taxon>
        <taxon>Sporormia</taxon>
    </lineage>
</organism>
<accession>A0A6A6VET1</accession>
<reference evidence="2" key="1">
    <citation type="journal article" date="2020" name="Stud. Mycol.">
        <title>101 Dothideomycetes genomes: a test case for predicting lifestyles and emergence of pathogens.</title>
        <authorList>
            <person name="Haridas S."/>
            <person name="Albert R."/>
            <person name="Binder M."/>
            <person name="Bloem J."/>
            <person name="Labutti K."/>
            <person name="Salamov A."/>
            <person name="Andreopoulos B."/>
            <person name="Baker S."/>
            <person name="Barry K."/>
            <person name="Bills G."/>
            <person name="Bluhm B."/>
            <person name="Cannon C."/>
            <person name="Castanera R."/>
            <person name="Culley D."/>
            <person name="Daum C."/>
            <person name="Ezra D."/>
            <person name="Gonzalez J."/>
            <person name="Henrissat B."/>
            <person name="Kuo A."/>
            <person name="Liang C."/>
            <person name="Lipzen A."/>
            <person name="Lutzoni F."/>
            <person name="Magnuson J."/>
            <person name="Mondo S."/>
            <person name="Nolan M."/>
            <person name="Ohm R."/>
            <person name="Pangilinan J."/>
            <person name="Park H.-J."/>
            <person name="Ramirez L."/>
            <person name="Alfaro M."/>
            <person name="Sun H."/>
            <person name="Tritt A."/>
            <person name="Yoshinaga Y."/>
            <person name="Zwiers L.-H."/>
            <person name="Turgeon B."/>
            <person name="Goodwin S."/>
            <person name="Spatafora J."/>
            <person name="Crous P."/>
            <person name="Grigoriev I."/>
        </authorList>
    </citation>
    <scope>NUCLEOTIDE SEQUENCE</scope>
    <source>
        <strain evidence="2">CBS 119925</strain>
    </source>
</reference>
<feature type="compositionally biased region" description="Basic and acidic residues" evidence="1">
    <location>
        <begin position="289"/>
        <end position="307"/>
    </location>
</feature>
<feature type="region of interest" description="Disordered" evidence="1">
    <location>
        <begin position="498"/>
        <end position="525"/>
    </location>
</feature>
<keyword evidence="3" id="KW-1185">Reference proteome</keyword>
<dbReference type="PANTHER" id="PTHR23159">
    <property type="entry name" value="CENTROSOMAL PROTEIN 2"/>
    <property type="match status" value="1"/>
</dbReference>
<gene>
    <name evidence="2" type="ORF">M011DRAFT_336160</name>
</gene>
<dbReference type="AlphaFoldDB" id="A0A6A6VET1"/>
<feature type="compositionally biased region" description="Basic and acidic residues" evidence="1">
    <location>
        <begin position="1"/>
        <end position="23"/>
    </location>
</feature>